<dbReference type="Proteomes" id="UP000183952">
    <property type="component" value="Unassembled WGS sequence"/>
</dbReference>
<feature type="domain" description="Solute-binding protein family 5" evidence="5">
    <location>
        <begin position="91"/>
        <end position="448"/>
    </location>
</feature>
<accession>A0A1M6PKE0</accession>
<dbReference type="InterPro" id="IPR039424">
    <property type="entry name" value="SBP_5"/>
</dbReference>
<dbReference type="RefSeq" id="WP_072903699.1">
    <property type="nucleotide sequence ID" value="NZ_FRAD01000013.1"/>
</dbReference>
<evidence type="ECO:0000256" key="3">
    <source>
        <dbReference type="ARBA" id="ARBA00022729"/>
    </source>
</evidence>
<evidence type="ECO:0000256" key="4">
    <source>
        <dbReference type="SAM" id="SignalP"/>
    </source>
</evidence>
<protein>
    <submittedName>
        <fullName evidence="6">Peptide/nickel transport system substrate-binding protein</fullName>
    </submittedName>
</protein>
<dbReference type="InterPro" id="IPR000914">
    <property type="entry name" value="SBP_5_dom"/>
</dbReference>
<dbReference type="STRING" id="1121331.SAMN02745248_01735"/>
<dbReference type="GO" id="GO:0015833">
    <property type="term" value="P:peptide transport"/>
    <property type="evidence" value="ECO:0007669"/>
    <property type="project" value="TreeGrafter"/>
</dbReference>
<keyword evidence="2" id="KW-0813">Transport</keyword>
<keyword evidence="3 4" id="KW-0732">Signal</keyword>
<dbReference type="Pfam" id="PF00496">
    <property type="entry name" value="SBP_bac_5"/>
    <property type="match status" value="1"/>
</dbReference>
<evidence type="ECO:0000256" key="1">
    <source>
        <dbReference type="ARBA" id="ARBA00005695"/>
    </source>
</evidence>
<feature type="chain" id="PRO_5039411749" evidence="4">
    <location>
        <begin position="21"/>
        <end position="537"/>
    </location>
</feature>
<dbReference type="GO" id="GO:0043190">
    <property type="term" value="C:ATP-binding cassette (ABC) transporter complex"/>
    <property type="evidence" value="ECO:0007669"/>
    <property type="project" value="InterPro"/>
</dbReference>
<dbReference type="CDD" id="cd08517">
    <property type="entry name" value="PBP2_NikA_DppA_OppA_like_13"/>
    <property type="match status" value="1"/>
</dbReference>
<dbReference type="PANTHER" id="PTHR30290:SF9">
    <property type="entry name" value="OLIGOPEPTIDE-BINDING PROTEIN APPA"/>
    <property type="match status" value="1"/>
</dbReference>
<dbReference type="AlphaFoldDB" id="A0A1M6PKE0"/>
<evidence type="ECO:0000313" key="6">
    <source>
        <dbReference type="EMBL" id="SHK08374.1"/>
    </source>
</evidence>
<dbReference type="GO" id="GO:0042597">
    <property type="term" value="C:periplasmic space"/>
    <property type="evidence" value="ECO:0007669"/>
    <property type="project" value="UniProtKB-ARBA"/>
</dbReference>
<dbReference type="Gene3D" id="3.40.190.10">
    <property type="entry name" value="Periplasmic binding protein-like II"/>
    <property type="match status" value="1"/>
</dbReference>
<dbReference type="InterPro" id="IPR030678">
    <property type="entry name" value="Peptide/Ni-bd"/>
</dbReference>
<evidence type="ECO:0000313" key="7">
    <source>
        <dbReference type="Proteomes" id="UP000183952"/>
    </source>
</evidence>
<dbReference type="PANTHER" id="PTHR30290">
    <property type="entry name" value="PERIPLASMIC BINDING COMPONENT OF ABC TRANSPORTER"/>
    <property type="match status" value="1"/>
</dbReference>
<organism evidence="6 7">
    <name type="scientific">Hathewaya proteolytica DSM 3090</name>
    <dbReference type="NCBI Taxonomy" id="1121331"/>
    <lineage>
        <taxon>Bacteria</taxon>
        <taxon>Bacillati</taxon>
        <taxon>Bacillota</taxon>
        <taxon>Clostridia</taxon>
        <taxon>Eubacteriales</taxon>
        <taxon>Clostridiaceae</taxon>
        <taxon>Hathewaya</taxon>
    </lineage>
</organism>
<name>A0A1M6PKE0_9CLOT</name>
<dbReference type="Gene3D" id="3.10.105.10">
    <property type="entry name" value="Dipeptide-binding Protein, Domain 3"/>
    <property type="match status" value="1"/>
</dbReference>
<keyword evidence="7" id="KW-1185">Reference proteome</keyword>
<dbReference type="PROSITE" id="PS51257">
    <property type="entry name" value="PROKAR_LIPOPROTEIN"/>
    <property type="match status" value="1"/>
</dbReference>
<gene>
    <name evidence="6" type="ORF">SAMN02745248_01735</name>
</gene>
<dbReference type="SUPFAM" id="SSF53850">
    <property type="entry name" value="Periplasmic binding protein-like II"/>
    <property type="match status" value="1"/>
</dbReference>
<feature type="signal peptide" evidence="4">
    <location>
        <begin position="1"/>
        <end position="20"/>
    </location>
</feature>
<dbReference type="EMBL" id="FRAD01000013">
    <property type="protein sequence ID" value="SHK08374.1"/>
    <property type="molecule type" value="Genomic_DNA"/>
</dbReference>
<dbReference type="OrthoDB" id="9772924at2"/>
<evidence type="ECO:0000256" key="2">
    <source>
        <dbReference type="ARBA" id="ARBA00022448"/>
    </source>
</evidence>
<evidence type="ECO:0000259" key="5">
    <source>
        <dbReference type="Pfam" id="PF00496"/>
    </source>
</evidence>
<comment type="similarity">
    <text evidence="1">Belongs to the bacterial solute-binding protein 5 family.</text>
</comment>
<sequence length="537" mass="60531">MKKKIISLFLAVTMACTVLTGCGKNNESAKTNVNNEKPKVEQNAPKEGGTFVVSITKAPESFNPNAKVNDLAKPVLHNVFNQLVKINGNDQVVPDLAKSWDFSDDGKTITFHLQSNVKWHDGKDFSSEDVKWTFDEIIAKKGLASESLASVEEITCPDKDTVVFKLKEADVSMISALAWNGTFIMPMHIYKDTDWLTNEANNKPIGTGAFKFVEYKDKQTITLEKNKDFWGEKVYLDKVVFTVNEDDNTAYQSWKNGELDELDNSVEPSEIEKLKSDKNYTVYNKLWPNRQYVLFNVKEGPFKDLKVRQAVELSIDRDEVFKKGFKGVGLKAEYFISPLYKWALDENVKIKGRDVEKAKKLLDEAGFPVKDNGIRFTTTIDTFGGYDEPLKVLQANFKEVGIELKINTLDDPGYDEKVWFGHKFELTILGGYQGPDISAMSQRFVTGGGINLGEYSNPELDKLFKQGTVVSDEAKRAEIYKGVQKILSEDLPCSFLAEKGAEIPTKAYVKGHPRSPEFVDKCAGYEFSHVWLDKEAK</sequence>
<dbReference type="Gene3D" id="3.90.76.10">
    <property type="entry name" value="Dipeptide-binding Protein, Domain 1"/>
    <property type="match status" value="1"/>
</dbReference>
<dbReference type="GO" id="GO:1904680">
    <property type="term" value="F:peptide transmembrane transporter activity"/>
    <property type="evidence" value="ECO:0007669"/>
    <property type="project" value="TreeGrafter"/>
</dbReference>
<proteinExistence type="inferred from homology"/>
<dbReference type="PIRSF" id="PIRSF002741">
    <property type="entry name" value="MppA"/>
    <property type="match status" value="1"/>
</dbReference>
<reference evidence="6 7" key="1">
    <citation type="submission" date="2016-11" db="EMBL/GenBank/DDBJ databases">
        <authorList>
            <person name="Jaros S."/>
            <person name="Januszkiewicz K."/>
            <person name="Wedrychowicz H."/>
        </authorList>
    </citation>
    <scope>NUCLEOTIDE SEQUENCE [LARGE SCALE GENOMIC DNA]</scope>
    <source>
        <strain evidence="6 7">DSM 3090</strain>
    </source>
</reference>